<dbReference type="EMBL" id="LSMT01000740">
    <property type="protein sequence ID" value="PFX14733.1"/>
    <property type="molecule type" value="Genomic_DNA"/>
</dbReference>
<dbReference type="Pfam" id="PF13621">
    <property type="entry name" value="Cupin_8"/>
    <property type="match status" value="1"/>
</dbReference>
<dbReference type="GO" id="GO:0005634">
    <property type="term" value="C:nucleus"/>
    <property type="evidence" value="ECO:0007669"/>
    <property type="project" value="TreeGrafter"/>
</dbReference>
<keyword evidence="4" id="KW-1185">Reference proteome</keyword>
<name>A0A2B4RD52_STYPI</name>
<dbReference type="GO" id="GO:0045746">
    <property type="term" value="P:negative regulation of Notch signaling pathway"/>
    <property type="evidence" value="ECO:0007669"/>
    <property type="project" value="TreeGrafter"/>
</dbReference>
<dbReference type="Gene3D" id="2.60.120.10">
    <property type="entry name" value="Jelly Rolls"/>
    <property type="match status" value="1"/>
</dbReference>
<feature type="region of interest" description="Disordered" evidence="1">
    <location>
        <begin position="252"/>
        <end position="342"/>
    </location>
</feature>
<accession>A0A2B4RD52</accession>
<evidence type="ECO:0000313" key="4">
    <source>
        <dbReference type="Proteomes" id="UP000225706"/>
    </source>
</evidence>
<feature type="compositionally biased region" description="Basic and acidic residues" evidence="1">
    <location>
        <begin position="271"/>
        <end position="295"/>
    </location>
</feature>
<dbReference type="InterPro" id="IPR003347">
    <property type="entry name" value="JmjC_dom"/>
</dbReference>
<comment type="caution">
    <text evidence="3">The sequence shown here is derived from an EMBL/GenBank/DDBJ whole genome shotgun (WGS) entry which is preliminary data.</text>
</comment>
<gene>
    <name evidence="3" type="primary">Hif1an</name>
    <name evidence="3" type="ORF">AWC38_SpisGene21097</name>
</gene>
<evidence type="ECO:0000313" key="3">
    <source>
        <dbReference type="EMBL" id="PFX14733.1"/>
    </source>
</evidence>
<dbReference type="SMART" id="SM00558">
    <property type="entry name" value="JmjC"/>
    <property type="match status" value="1"/>
</dbReference>
<dbReference type="GO" id="GO:0036139">
    <property type="term" value="F:peptidyl-histidine dioxygenase activity"/>
    <property type="evidence" value="ECO:0007669"/>
    <property type="project" value="TreeGrafter"/>
</dbReference>
<sequence length="391" mass="45619">MEFLQKGLPVVLEKCTFQKTALKWTIDYLRENLQDEDHTAYFSHTRQFLYYDDDEMKGIYKEWKPPIIKKFLNFSNFTKMMEEIEEANNGSRAYFQSLIYLQEGVSAAMQNDIDSFNYTWLLDVVTRLSWGEDVTNLLLVGMPDVVTPAHFDVLENLYVQIFGRKRVILFSPDYFRSLYPHPVGHPHDRQTQVDFDKPDFDWFPRFREIRGMEVALEPGEVLYIPNLWWHYIESEMHSNTISINFWFEGKNTSTEDDASKKKTNTTEIETENNKESHQEYDSSRGNEEQYEETLRGHSGGAGNSDSQQINERSDESKADETMVGGTEGKKDGKESDEVDLNEEDVKEIELSAAEYLILLRETEVSLFKATRSHAKVKKILDELLSGRFDHI</sequence>
<feature type="domain" description="JmjC" evidence="2">
    <location>
        <begin position="114"/>
        <end position="262"/>
    </location>
</feature>
<dbReference type="GO" id="GO:0036140">
    <property type="term" value="F:[protein]-asparagine 3-dioxygenase activity"/>
    <property type="evidence" value="ECO:0007669"/>
    <property type="project" value="TreeGrafter"/>
</dbReference>
<feature type="compositionally biased region" description="Basic and acidic residues" evidence="1">
    <location>
        <begin position="311"/>
        <end position="320"/>
    </location>
</feature>
<dbReference type="STRING" id="50429.A0A2B4RD52"/>
<dbReference type="OrthoDB" id="47172at2759"/>
<reference evidence="4" key="1">
    <citation type="journal article" date="2017" name="bioRxiv">
        <title>Comparative analysis of the genomes of Stylophora pistillata and Acropora digitifera provides evidence for extensive differences between species of corals.</title>
        <authorList>
            <person name="Voolstra C.R."/>
            <person name="Li Y."/>
            <person name="Liew Y.J."/>
            <person name="Baumgarten S."/>
            <person name="Zoccola D."/>
            <person name="Flot J.-F."/>
            <person name="Tambutte S."/>
            <person name="Allemand D."/>
            <person name="Aranda M."/>
        </authorList>
    </citation>
    <scope>NUCLEOTIDE SEQUENCE [LARGE SCALE GENOMIC DNA]</scope>
</reference>
<dbReference type="SUPFAM" id="SSF51197">
    <property type="entry name" value="Clavaminate synthase-like"/>
    <property type="match status" value="1"/>
</dbReference>
<dbReference type="PANTHER" id="PTHR12461:SF105">
    <property type="entry name" value="HYPOXIA-INDUCIBLE FACTOR 1-ALPHA INHIBITOR"/>
    <property type="match status" value="1"/>
</dbReference>
<organism evidence="3 4">
    <name type="scientific">Stylophora pistillata</name>
    <name type="common">Smooth cauliflower coral</name>
    <dbReference type="NCBI Taxonomy" id="50429"/>
    <lineage>
        <taxon>Eukaryota</taxon>
        <taxon>Metazoa</taxon>
        <taxon>Cnidaria</taxon>
        <taxon>Anthozoa</taxon>
        <taxon>Hexacorallia</taxon>
        <taxon>Scleractinia</taxon>
        <taxon>Astrocoeniina</taxon>
        <taxon>Pocilloporidae</taxon>
        <taxon>Stylophora</taxon>
    </lineage>
</organism>
<dbReference type="PROSITE" id="PS51184">
    <property type="entry name" value="JMJC"/>
    <property type="match status" value="1"/>
</dbReference>
<protein>
    <submittedName>
        <fullName evidence="3">Hypoxia-inducible factor 1-alpha inhibitor</fullName>
    </submittedName>
</protein>
<dbReference type="GO" id="GO:0071532">
    <property type="term" value="F:ankyrin repeat binding"/>
    <property type="evidence" value="ECO:0007669"/>
    <property type="project" value="TreeGrafter"/>
</dbReference>
<dbReference type="PANTHER" id="PTHR12461">
    <property type="entry name" value="HYPOXIA-INDUCIBLE FACTOR 1 ALPHA INHIBITOR-RELATED"/>
    <property type="match status" value="1"/>
</dbReference>
<evidence type="ECO:0000259" key="2">
    <source>
        <dbReference type="PROSITE" id="PS51184"/>
    </source>
</evidence>
<dbReference type="AlphaFoldDB" id="A0A2B4RD52"/>
<dbReference type="InterPro" id="IPR041667">
    <property type="entry name" value="Cupin_8"/>
</dbReference>
<dbReference type="GO" id="GO:0005737">
    <property type="term" value="C:cytoplasm"/>
    <property type="evidence" value="ECO:0007669"/>
    <property type="project" value="TreeGrafter"/>
</dbReference>
<evidence type="ECO:0000256" key="1">
    <source>
        <dbReference type="SAM" id="MobiDB-lite"/>
    </source>
</evidence>
<dbReference type="InterPro" id="IPR014710">
    <property type="entry name" value="RmlC-like_jellyroll"/>
</dbReference>
<proteinExistence type="predicted"/>
<dbReference type="Proteomes" id="UP000225706">
    <property type="component" value="Unassembled WGS sequence"/>
</dbReference>